<dbReference type="Proteomes" id="UP000634136">
    <property type="component" value="Unassembled WGS sequence"/>
</dbReference>
<evidence type="ECO:0000313" key="3">
    <source>
        <dbReference type="EMBL" id="KAF7809085.1"/>
    </source>
</evidence>
<dbReference type="OrthoDB" id="734536at2759"/>
<dbReference type="PANTHER" id="PTHR37206:SF4">
    <property type="entry name" value="TRANSMEMBRANE PROTEIN"/>
    <property type="match status" value="1"/>
</dbReference>
<dbReference type="PANTHER" id="PTHR37206">
    <property type="entry name" value="TRANSMEMBRANE PROTEIN"/>
    <property type="match status" value="1"/>
</dbReference>
<comment type="caution">
    <text evidence="3">The sequence shown here is derived from an EMBL/GenBank/DDBJ whole genome shotgun (WGS) entry which is preliminary data.</text>
</comment>
<feature type="compositionally biased region" description="Low complexity" evidence="1">
    <location>
        <begin position="74"/>
        <end position="83"/>
    </location>
</feature>
<evidence type="ECO:0000256" key="1">
    <source>
        <dbReference type="SAM" id="MobiDB-lite"/>
    </source>
</evidence>
<evidence type="ECO:0000256" key="2">
    <source>
        <dbReference type="SAM" id="Phobius"/>
    </source>
</evidence>
<proteinExistence type="predicted"/>
<sequence>MEYAEDSDQDINEWQLIQHPFSDQTSPTMHQASGGRNNVVRISENYLPRDRASILPPPVRHEPLQIVPADPEDGSPSSSSSCVSDDDVISMPSPRSSGLRPRVENEGRRLLKVRFEAIRDGVVRVAYKIRDYAICAGAFWSITCVTGVMASMALLIYVGIQRRRRRRKIRQERMDRLACVLKEKDEKIGQLLLQIAHLNEVLSSRRKVPVLRISG</sequence>
<feature type="transmembrane region" description="Helical" evidence="2">
    <location>
        <begin position="138"/>
        <end position="160"/>
    </location>
</feature>
<protein>
    <submittedName>
        <fullName evidence="3">Putative transmembrane protein</fullName>
    </submittedName>
</protein>
<keyword evidence="2 3" id="KW-0812">Transmembrane</keyword>
<keyword evidence="2" id="KW-1133">Transmembrane helix</keyword>
<feature type="region of interest" description="Disordered" evidence="1">
    <location>
        <begin position="51"/>
        <end position="101"/>
    </location>
</feature>
<dbReference type="AlphaFoldDB" id="A0A834SUQ5"/>
<gene>
    <name evidence="3" type="ORF">G2W53_035828</name>
</gene>
<dbReference type="EMBL" id="JAAIUW010000011">
    <property type="protein sequence ID" value="KAF7809085.1"/>
    <property type="molecule type" value="Genomic_DNA"/>
</dbReference>
<keyword evidence="2" id="KW-0472">Membrane</keyword>
<evidence type="ECO:0000313" key="4">
    <source>
        <dbReference type="Proteomes" id="UP000634136"/>
    </source>
</evidence>
<accession>A0A834SUQ5</accession>
<name>A0A834SUQ5_9FABA</name>
<reference evidence="3" key="1">
    <citation type="submission" date="2020-09" db="EMBL/GenBank/DDBJ databases">
        <title>Genome-Enabled Discovery of Anthraquinone Biosynthesis in Senna tora.</title>
        <authorList>
            <person name="Kang S.-H."/>
            <person name="Pandey R.P."/>
            <person name="Lee C.-M."/>
            <person name="Sim J.-S."/>
            <person name="Jeong J.-T."/>
            <person name="Choi B.-S."/>
            <person name="Jung M."/>
            <person name="Ginzburg D."/>
            <person name="Zhao K."/>
            <person name="Won S.Y."/>
            <person name="Oh T.-J."/>
            <person name="Yu Y."/>
            <person name="Kim N.-H."/>
            <person name="Lee O.R."/>
            <person name="Lee T.-H."/>
            <person name="Bashyal P."/>
            <person name="Kim T.-S."/>
            <person name="Lee W.-H."/>
            <person name="Kawkins C."/>
            <person name="Kim C.-K."/>
            <person name="Kim J.S."/>
            <person name="Ahn B.O."/>
            <person name="Rhee S.Y."/>
            <person name="Sohng J.K."/>
        </authorList>
    </citation>
    <scope>NUCLEOTIDE SEQUENCE</scope>
    <source>
        <tissue evidence="3">Leaf</tissue>
    </source>
</reference>
<organism evidence="3 4">
    <name type="scientific">Senna tora</name>
    <dbReference type="NCBI Taxonomy" id="362788"/>
    <lineage>
        <taxon>Eukaryota</taxon>
        <taxon>Viridiplantae</taxon>
        <taxon>Streptophyta</taxon>
        <taxon>Embryophyta</taxon>
        <taxon>Tracheophyta</taxon>
        <taxon>Spermatophyta</taxon>
        <taxon>Magnoliopsida</taxon>
        <taxon>eudicotyledons</taxon>
        <taxon>Gunneridae</taxon>
        <taxon>Pentapetalae</taxon>
        <taxon>rosids</taxon>
        <taxon>fabids</taxon>
        <taxon>Fabales</taxon>
        <taxon>Fabaceae</taxon>
        <taxon>Caesalpinioideae</taxon>
        <taxon>Cassia clade</taxon>
        <taxon>Senna</taxon>
    </lineage>
</organism>
<keyword evidence="4" id="KW-1185">Reference proteome</keyword>